<dbReference type="Gene3D" id="3.40.50.360">
    <property type="match status" value="1"/>
</dbReference>
<reference evidence="5 6" key="1">
    <citation type="submission" date="2020-07" db="EMBL/GenBank/DDBJ databases">
        <title>Sequencing the genomes of 1000 actinobacteria strains.</title>
        <authorList>
            <person name="Klenk H.-P."/>
        </authorList>
    </citation>
    <scope>NUCLEOTIDE SEQUENCE [LARGE SCALE GENOMIC DNA]</scope>
    <source>
        <strain evidence="5 6">DSM 15475</strain>
    </source>
</reference>
<evidence type="ECO:0000313" key="5">
    <source>
        <dbReference type="EMBL" id="NYJ79517.1"/>
    </source>
</evidence>
<name>A0A7Z0GP03_9MICC</name>
<protein>
    <recommendedName>
        <fullName evidence="3 4">Protein NrdI</fullName>
    </recommendedName>
</protein>
<dbReference type="Proteomes" id="UP000535437">
    <property type="component" value="Unassembled WGS sequence"/>
</dbReference>
<keyword evidence="6" id="KW-1185">Reference proteome</keyword>
<evidence type="ECO:0000256" key="3">
    <source>
        <dbReference type="ARBA" id="ARBA00020129"/>
    </source>
</evidence>
<evidence type="ECO:0000256" key="2">
    <source>
        <dbReference type="ARBA" id="ARBA00009942"/>
    </source>
</evidence>
<proteinExistence type="inferred from homology"/>
<evidence type="ECO:0000256" key="1">
    <source>
        <dbReference type="ARBA" id="ARBA00003999"/>
    </source>
</evidence>
<dbReference type="SUPFAM" id="SSF52218">
    <property type="entry name" value="Flavoproteins"/>
    <property type="match status" value="1"/>
</dbReference>
<dbReference type="PIRSF" id="PIRSF005087">
    <property type="entry name" value="NrdI"/>
    <property type="match status" value="1"/>
</dbReference>
<dbReference type="GO" id="GO:0010181">
    <property type="term" value="F:FMN binding"/>
    <property type="evidence" value="ECO:0007669"/>
    <property type="project" value="InterPro"/>
</dbReference>
<dbReference type="Pfam" id="PF07972">
    <property type="entry name" value="Flavodoxin_NdrI"/>
    <property type="match status" value="1"/>
</dbReference>
<comment type="function">
    <text evidence="1 4">Probably involved in ribonucleotide reductase function.</text>
</comment>
<dbReference type="EMBL" id="JACCFY010000001">
    <property type="protein sequence ID" value="NYJ79517.1"/>
    <property type="molecule type" value="Genomic_DNA"/>
</dbReference>
<accession>A0A7Z0GP03</accession>
<dbReference type="InterPro" id="IPR004465">
    <property type="entry name" value="RNR_NrdI"/>
</dbReference>
<sequence>MMTAAATETSRLSAGSPGDTFSGGTTSASLIYFSSVSDNTHRFVMKLGLPDDEIARLPLRTQEDTLRATEPFVLILPTYGAGGGEGSVPKQVIKFLNVESNRDLLRGVIGAGNTNFHESYCIAGDIVAAKCGVPHLYRFELMGTEDDVSTVHQGLEEFWKQQSCR</sequence>
<dbReference type="PANTHER" id="PTHR37297">
    <property type="entry name" value="PROTEIN NRDI"/>
    <property type="match status" value="1"/>
</dbReference>
<evidence type="ECO:0000256" key="4">
    <source>
        <dbReference type="HAMAP-Rule" id="MF_00128"/>
    </source>
</evidence>
<evidence type="ECO:0000313" key="6">
    <source>
        <dbReference type="Proteomes" id="UP000535437"/>
    </source>
</evidence>
<dbReference type="HAMAP" id="MF_00128">
    <property type="entry name" value="NrdI"/>
    <property type="match status" value="1"/>
</dbReference>
<dbReference type="InterPro" id="IPR029039">
    <property type="entry name" value="Flavoprotein-like_sf"/>
</dbReference>
<gene>
    <name evidence="4" type="primary">nrdI</name>
    <name evidence="5" type="ORF">HNR09_002928</name>
</gene>
<dbReference type="InterPro" id="IPR020852">
    <property type="entry name" value="RNR_Ib_NrdI_bac"/>
</dbReference>
<dbReference type="NCBIfam" id="TIGR00333">
    <property type="entry name" value="nrdI"/>
    <property type="match status" value="1"/>
</dbReference>
<dbReference type="PANTHER" id="PTHR37297:SF1">
    <property type="entry name" value="PROTEIN NRDI"/>
    <property type="match status" value="1"/>
</dbReference>
<organism evidence="5 6">
    <name type="scientific">Nesterenkonia xinjiangensis</name>
    <dbReference type="NCBI Taxonomy" id="225327"/>
    <lineage>
        <taxon>Bacteria</taxon>
        <taxon>Bacillati</taxon>
        <taxon>Actinomycetota</taxon>
        <taxon>Actinomycetes</taxon>
        <taxon>Micrococcales</taxon>
        <taxon>Micrococcaceae</taxon>
        <taxon>Nesterenkonia</taxon>
    </lineage>
</organism>
<comment type="similarity">
    <text evidence="2 4">Belongs to the NrdI family.</text>
</comment>
<comment type="caution">
    <text evidence="5">The sequence shown here is derived from an EMBL/GenBank/DDBJ whole genome shotgun (WGS) entry which is preliminary data.</text>
</comment>
<dbReference type="AlphaFoldDB" id="A0A7Z0GP03"/>